<keyword evidence="16" id="KW-1185">Reference proteome</keyword>
<dbReference type="SMART" id="SM00448">
    <property type="entry name" value="REC"/>
    <property type="match status" value="1"/>
</dbReference>
<reference evidence="15 16" key="1">
    <citation type="submission" date="2018-12" db="EMBL/GenBank/DDBJ databases">
        <title>First genome draft of Desulfovibrio legallis sp. nov.</title>
        <authorList>
            <person name="Ben Dhia O."/>
            <person name="Najjari A."/>
            <person name="Ferjani R."/>
            <person name="Fhoula I."/>
            <person name="Fardeau M.-L."/>
            <person name="Boudabbous A."/>
            <person name="Ouzari H.I."/>
        </authorList>
    </citation>
    <scope>NUCLEOTIDE SEQUENCE [LARGE SCALE GENOMIC DNA]</scope>
    <source>
        <strain evidence="15 16">H1T</strain>
    </source>
</reference>
<evidence type="ECO:0000256" key="10">
    <source>
        <dbReference type="ARBA" id="ARBA00068150"/>
    </source>
</evidence>
<name>A0A6H3F4B9_9BACT</name>
<feature type="modified residue" description="4-aspartylphosphate" evidence="11">
    <location>
        <position position="591"/>
    </location>
</feature>
<dbReference type="SUPFAM" id="SSF52172">
    <property type="entry name" value="CheY-like"/>
    <property type="match status" value="1"/>
</dbReference>
<dbReference type="PANTHER" id="PTHR45339:SF1">
    <property type="entry name" value="HYBRID SIGNAL TRANSDUCTION HISTIDINE KINASE J"/>
    <property type="match status" value="1"/>
</dbReference>
<organism evidence="15 16">
    <name type="scientific">Desulfovibrio legallii</name>
    <dbReference type="NCBI Taxonomy" id="571438"/>
    <lineage>
        <taxon>Bacteria</taxon>
        <taxon>Pseudomonadati</taxon>
        <taxon>Thermodesulfobacteriota</taxon>
        <taxon>Desulfovibrionia</taxon>
        <taxon>Desulfovibrionales</taxon>
        <taxon>Desulfovibrionaceae</taxon>
        <taxon>Desulfovibrio</taxon>
    </lineage>
</organism>
<proteinExistence type="predicted"/>
<dbReference type="Gene3D" id="1.10.287.130">
    <property type="match status" value="1"/>
</dbReference>
<keyword evidence="7" id="KW-0067">ATP-binding</keyword>
<evidence type="ECO:0000256" key="7">
    <source>
        <dbReference type="ARBA" id="ARBA00022840"/>
    </source>
</evidence>
<dbReference type="FunFam" id="3.30.565.10:FF:000010">
    <property type="entry name" value="Sensor histidine kinase RcsC"/>
    <property type="match status" value="1"/>
</dbReference>
<dbReference type="InterPro" id="IPR003594">
    <property type="entry name" value="HATPase_dom"/>
</dbReference>
<dbReference type="RefSeq" id="WP_130958080.1">
    <property type="nucleotide sequence ID" value="NZ_DBFBQU010000129.1"/>
</dbReference>
<feature type="compositionally biased region" description="Low complexity" evidence="12">
    <location>
        <begin position="666"/>
        <end position="696"/>
    </location>
</feature>
<evidence type="ECO:0000256" key="8">
    <source>
        <dbReference type="ARBA" id="ARBA00023012"/>
    </source>
</evidence>
<dbReference type="PRINTS" id="PR00344">
    <property type="entry name" value="BCTRLSENSOR"/>
</dbReference>
<dbReference type="InterPro" id="IPR004358">
    <property type="entry name" value="Sig_transdc_His_kin-like_C"/>
</dbReference>
<dbReference type="Gene3D" id="3.30.565.10">
    <property type="entry name" value="Histidine kinase-like ATPase, C-terminal domain"/>
    <property type="match status" value="1"/>
</dbReference>
<dbReference type="Pfam" id="PF02518">
    <property type="entry name" value="HATPase_c"/>
    <property type="match status" value="1"/>
</dbReference>
<dbReference type="Gene3D" id="3.40.50.2300">
    <property type="match status" value="1"/>
</dbReference>
<feature type="region of interest" description="Disordered" evidence="12">
    <location>
        <begin position="665"/>
        <end position="703"/>
    </location>
</feature>
<evidence type="ECO:0000313" key="15">
    <source>
        <dbReference type="EMBL" id="TBH79370.1"/>
    </source>
</evidence>
<feature type="domain" description="Histidine kinase" evidence="13">
    <location>
        <begin position="292"/>
        <end position="512"/>
    </location>
</feature>
<dbReference type="SMART" id="SM00388">
    <property type="entry name" value="HisKA"/>
    <property type="match status" value="1"/>
</dbReference>
<evidence type="ECO:0000256" key="5">
    <source>
        <dbReference type="ARBA" id="ARBA00022741"/>
    </source>
</evidence>
<dbReference type="InterPro" id="IPR035965">
    <property type="entry name" value="PAS-like_dom_sf"/>
</dbReference>
<sequence length="703" mass="77066">MAENGGQEWQEDSAWMREALTAANVGLWIIELDTRTGVLRLRADGVTCRLLGADAGMTPEACARFWLERVDSRYRASVEATLTDLRRDSRMHEVRYPYNHPRWGVVHVRCGGRRVSADDDPLVRVTGYHQDMSELHSAHQALRESLLRLSLACRLGWLGVFEMRSVHGQVDCTGNDVFYEQFGLHEGAGPEERLATITERILPEDRADWRVLCNPDNWLPGRQIHLQLRVVHPRRGLRWCALVYEVTGGKGGARVTGYVSDETEQRQNERVLREAKESAEAANAAKSIFLANMSHEIRTPMNGIMGMAHLVLNTDLTPQQRDYVEKIYGTCDSLLQIVNDLLDFSKIEADRLELEQQPFCPAQELEAVMVLLRPRASNHVSLESHMDPRLPAFLTGDALRLRQILLNLGGNAVKFSQKGRVCISLDFLRRQGGQVWIRCSISDEGIGMSREELSRIFTPFMQADTSITRRFGGTGLGLALCRRLTDLMGGAISVQSEPGKGSVFRVELPFAPCADDLARAAAAGDAGDTAANAARLHGRCVLVAEDGDINREILEVLLSGMGVTCLAAVNGQEALDLWQARHAEIDAILMDVQMPTMDGYTATRRIRESGLPRALEVPIVALTAYAMRGDAERSREAGMNAHLTKPLKVDDLTRALARIMPPTPRAGLAAASGRSAAPASNSGSGAASGASSAALGRGTGDHA</sequence>
<evidence type="ECO:0000259" key="13">
    <source>
        <dbReference type="PROSITE" id="PS50109"/>
    </source>
</evidence>
<evidence type="ECO:0000259" key="14">
    <source>
        <dbReference type="PROSITE" id="PS50110"/>
    </source>
</evidence>
<evidence type="ECO:0000256" key="2">
    <source>
        <dbReference type="ARBA" id="ARBA00012438"/>
    </source>
</evidence>
<feature type="domain" description="Response regulatory" evidence="14">
    <location>
        <begin position="540"/>
        <end position="660"/>
    </location>
</feature>
<evidence type="ECO:0000256" key="9">
    <source>
        <dbReference type="ARBA" id="ARBA00064003"/>
    </source>
</evidence>
<comment type="caution">
    <text evidence="15">The sequence shown here is derived from an EMBL/GenBank/DDBJ whole genome shotgun (WGS) entry which is preliminary data.</text>
</comment>
<keyword evidence="4" id="KW-0808">Transferase</keyword>
<accession>A0A6H3F4B9</accession>
<dbReference type="FunFam" id="1.10.287.130:FF:000002">
    <property type="entry name" value="Two-component osmosensing histidine kinase"/>
    <property type="match status" value="1"/>
</dbReference>
<dbReference type="InterPro" id="IPR005467">
    <property type="entry name" value="His_kinase_dom"/>
</dbReference>
<dbReference type="InterPro" id="IPR036890">
    <property type="entry name" value="HATPase_C_sf"/>
</dbReference>
<keyword evidence="5" id="KW-0547">Nucleotide-binding</keyword>
<comment type="catalytic activity">
    <reaction evidence="1">
        <text>ATP + protein L-histidine = ADP + protein N-phospho-L-histidine.</text>
        <dbReference type="EC" id="2.7.13.3"/>
    </reaction>
</comment>
<evidence type="ECO:0000256" key="1">
    <source>
        <dbReference type="ARBA" id="ARBA00000085"/>
    </source>
</evidence>
<dbReference type="PANTHER" id="PTHR45339">
    <property type="entry name" value="HYBRID SIGNAL TRANSDUCTION HISTIDINE KINASE J"/>
    <property type="match status" value="1"/>
</dbReference>
<dbReference type="InterPro" id="IPR001789">
    <property type="entry name" value="Sig_transdc_resp-reg_receiver"/>
</dbReference>
<dbReference type="SUPFAM" id="SSF55874">
    <property type="entry name" value="ATPase domain of HSP90 chaperone/DNA topoisomerase II/histidine kinase"/>
    <property type="match status" value="1"/>
</dbReference>
<evidence type="ECO:0000256" key="3">
    <source>
        <dbReference type="ARBA" id="ARBA00022553"/>
    </source>
</evidence>
<dbReference type="EMBL" id="SIXC01000009">
    <property type="protein sequence ID" value="TBH79370.1"/>
    <property type="molecule type" value="Genomic_DNA"/>
</dbReference>
<dbReference type="CDD" id="cd16922">
    <property type="entry name" value="HATPase_EvgS-ArcB-TorS-like"/>
    <property type="match status" value="1"/>
</dbReference>
<dbReference type="CDD" id="cd00082">
    <property type="entry name" value="HisKA"/>
    <property type="match status" value="1"/>
</dbReference>
<dbReference type="AlphaFoldDB" id="A0A6H3F4B9"/>
<dbReference type="GO" id="GO:0005524">
    <property type="term" value="F:ATP binding"/>
    <property type="evidence" value="ECO:0007669"/>
    <property type="project" value="UniProtKB-KW"/>
</dbReference>
<dbReference type="EC" id="2.7.13.3" evidence="2"/>
<comment type="subunit">
    <text evidence="9">At low DSF concentrations, interacts with RpfF.</text>
</comment>
<dbReference type="SUPFAM" id="SSF55785">
    <property type="entry name" value="PYP-like sensor domain (PAS domain)"/>
    <property type="match status" value="2"/>
</dbReference>
<evidence type="ECO:0000313" key="16">
    <source>
        <dbReference type="Proteomes" id="UP000292919"/>
    </source>
</evidence>
<protein>
    <recommendedName>
        <fullName evidence="10">Sensory/regulatory protein RpfC</fullName>
        <ecNumber evidence="2">2.7.13.3</ecNumber>
    </recommendedName>
</protein>
<dbReference type="InterPro" id="IPR011006">
    <property type="entry name" value="CheY-like_superfamily"/>
</dbReference>
<dbReference type="CDD" id="cd17546">
    <property type="entry name" value="REC_hyHK_CKI1_RcsC-like"/>
    <property type="match status" value="1"/>
</dbReference>
<dbReference type="InterPro" id="IPR036097">
    <property type="entry name" value="HisK_dim/P_sf"/>
</dbReference>
<dbReference type="Pfam" id="PF00072">
    <property type="entry name" value="Response_reg"/>
    <property type="match status" value="1"/>
</dbReference>
<gene>
    <name evidence="15" type="ORF">EB812_08515</name>
</gene>
<evidence type="ECO:0000256" key="12">
    <source>
        <dbReference type="SAM" id="MobiDB-lite"/>
    </source>
</evidence>
<dbReference type="InterPro" id="IPR003661">
    <property type="entry name" value="HisK_dim/P_dom"/>
</dbReference>
<keyword evidence="3 11" id="KW-0597">Phosphoprotein</keyword>
<dbReference type="SMART" id="SM00387">
    <property type="entry name" value="HATPase_c"/>
    <property type="match status" value="1"/>
</dbReference>
<evidence type="ECO:0000256" key="4">
    <source>
        <dbReference type="ARBA" id="ARBA00022679"/>
    </source>
</evidence>
<dbReference type="PROSITE" id="PS50109">
    <property type="entry name" value="HIS_KIN"/>
    <property type="match status" value="1"/>
</dbReference>
<dbReference type="SUPFAM" id="SSF47384">
    <property type="entry name" value="Homodimeric domain of signal transducing histidine kinase"/>
    <property type="match status" value="1"/>
</dbReference>
<dbReference type="GO" id="GO:0000155">
    <property type="term" value="F:phosphorelay sensor kinase activity"/>
    <property type="evidence" value="ECO:0007669"/>
    <property type="project" value="InterPro"/>
</dbReference>
<evidence type="ECO:0000256" key="6">
    <source>
        <dbReference type="ARBA" id="ARBA00022777"/>
    </source>
</evidence>
<keyword evidence="8" id="KW-0902">Two-component regulatory system</keyword>
<dbReference type="Proteomes" id="UP000292919">
    <property type="component" value="Unassembled WGS sequence"/>
</dbReference>
<dbReference type="Gene3D" id="3.30.450.20">
    <property type="entry name" value="PAS domain"/>
    <property type="match status" value="2"/>
</dbReference>
<keyword evidence="6" id="KW-0418">Kinase</keyword>
<evidence type="ECO:0000256" key="11">
    <source>
        <dbReference type="PROSITE-ProRule" id="PRU00169"/>
    </source>
</evidence>
<dbReference type="PROSITE" id="PS50110">
    <property type="entry name" value="RESPONSE_REGULATORY"/>
    <property type="match status" value="1"/>
</dbReference>
<dbReference type="Pfam" id="PF00512">
    <property type="entry name" value="HisKA"/>
    <property type="match status" value="1"/>
</dbReference>